<proteinExistence type="predicted"/>
<dbReference type="Proteomes" id="UP000009234">
    <property type="component" value="Chromosome"/>
</dbReference>
<dbReference type="eggNOG" id="ENOG5032IZ0">
    <property type="taxonomic scope" value="Bacteria"/>
</dbReference>
<protein>
    <submittedName>
        <fullName evidence="2">Uncharacterized protein</fullName>
    </submittedName>
</protein>
<feature type="transmembrane region" description="Helical" evidence="1">
    <location>
        <begin position="90"/>
        <end position="115"/>
    </location>
</feature>
<gene>
    <name evidence="2" type="ordered locus">Desru_2765</name>
</gene>
<dbReference type="OrthoDB" id="2194309at2"/>
<reference evidence="2 3" key="2">
    <citation type="journal article" date="2012" name="Stand. Genomic Sci.">
        <title>Complete genome sequence of the sulfate-reducing firmicute Desulfotomaculum ruminis type strain (DL(T)).</title>
        <authorList>
            <person name="Spring S."/>
            <person name="Visser M."/>
            <person name="Lu M."/>
            <person name="Copeland A."/>
            <person name="Lapidus A."/>
            <person name="Lucas S."/>
            <person name="Cheng J.F."/>
            <person name="Han C."/>
            <person name="Tapia R."/>
            <person name="Goodwin L.A."/>
            <person name="Pitluck S."/>
            <person name="Ivanova N."/>
            <person name="Land M."/>
            <person name="Hauser L."/>
            <person name="Larimer F."/>
            <person name="Rohde M."/>
            <person name="Goker M."/>
            <person name="Detter J.C."/>
            <person name="Kyrpides N.C."/>
            <person name="Woyke T."/>
            <person name="Schaap P.J."/>
            <person name="Plugge C.M."/>
            <person name="Muyzer G."/>
            <person name="Kuever J."/>
            <person name="Pereira I.A."/>
            <person name="Parshina S.N."/>
            <person name="Bernier-Latmani R."/>
            <person name="Stams A.J."/>
            <person name="Klenk H.P."/>
        </authorList>
    </citation>
    <scope>NUCLEOTIDE SEQUENCE [LARGE SCALE GENOMIC DNA]</scope>
    <source>
        <strain evidence="3">ATCC 23193 / DSM 2154 / NCIB 8452 / DL</strain>
    </source>
</reference>
<feature type="transmembrane region" description="Helical" evidence="1">
    <location>
        <begin position="7"/>
        <end position="26"/>
    </location>
</feature>
<keyword evidence="1" id="KW-0812">Transmembrane</keyword>
<keyword evidence="1" id="KW-0472">Membrane</keyword>
<evidence type="ECO:0000256" key="1">
    <source>
        <dbReference type="SAM" id="Phobius"/>
    </source>
</evidence>
<feature type="transmembrane region" description="Helical" evidence="1">
    <location>
        <begin position="121"/>
        <end position="143"/>
    </location>
</feature>
<dbReference type="HOGENOM" id="CLU_147822_0_0_9"/>
<keyword evidence="3" id="KW-1185">Reference proteome</keyword>
<reference evidence="3" key="1">
    <citation type="submission" date="2011-05" db="EMBL/GenBank/DDBJ databases">
        <title>Complete sequence of Desulfotomaculum ruminis DSM 2154.</title>
        <authorList>
            <person name="Lucas S."/>
            <person name="Copeland A."/>
            <person name="Lapidus A."/>
            <person name="Cheng J.-F."/>
            <person name="Goodwin L."/>
            <person name="Pitluck S."/>
            <person name="Lu M."/>
            <person name="Detter J.C."/>
            <person name="Han C."/>
            <person name="Tapia R."/>
            <person name="Land M."/>
            <person name="Hauser L."/>
            <person name="Kyrpides N."/>
            <person name="Ivanova N."/>
            <person name="Mikhailova N."/>
            <person name="Pagani I."/>
            <person name="Stams A.J.M."/>
            <person name="Plugge C.M."/>
            <person name="Muyzer G."/>
            <person name="Kuever J."/>
            <person name="Parshina S.N."/>
            <person name="Ivanova A.E."/>
            <person name="Nazina T.N."/>
            <person name="Brambilla E."/>
            <person name="Spring S."/>
            <person name="Klenk H.-P."/>
            <person name="Woyke T."/>
        </authorList>
    </citation>
    <scope>NUCLEOTIDE SEQUENCE [LARGE SCALE GENOMIC DNA]</scope>
    <source>
        <strain evidence="3">ATCC 23193 / DSM 2154 / NCIB 8452 / DL</strain>
    </source>
</reference>
<organism evidence="2 3">
    <name type="scientific">Desulforamulus ruminis (strain ATCC 23193 / DSM 2154 / NCIMB 8452 / DL)</name>
    <name type="common">Desulfotomaculum ruminis</name>
    <dbReference type="NCBI Taxonomy" id="696281"/>
    <lineage>
        <taxon>Bacteria</taxon>
        <taxon>Bacillati</taxon>
        <taxon>Bacillota</taxon>
        <taxon>Clostridia</taxon>
        <taxon>Eubacteriales</taxon>
        <taxon>Peptococcaceae</taxon>
        <taxon>Desulforamulus</taxon>
    </lineage>
</organism>
<evidence type="ECO:0000313" key="3">
    <source>
        <dbReference type="Proteomes" id="UP000009234"/>
    </source>
</evidence>
<accession>F6DRV9</accession>
<dbReference type="EMBL" id="CP002780">
    <property type="protein sequence ID" value="AEG60983.1"/>
    <property type="molecule type" value="Genomic_DNA"/>
</dbReference>
<dbReference type="AlphaFoldDB" id="F6DRV9"/>
<dbReference type="STRING" id="696281.Desru_2765"/>
<evidence type="ECO:0000313" key="2">
    <source>
        <dbReference type="EMBL" id="AEG60983.1"/>
    </source>
</evidence>
<keyword evidence="1" id="KW-1133">Transmembrane helix</keyword>
<feature type="transmembrane region" description="Helical" evidence="1">
    <location>
        <begin position="32"/>
        <end position="53"/>
    </location>
</feature>
<dbReference type="KEGG" id="dru:Desru_2765"/>
<dbReference type="RefSeq" id="WP_013842737.1">
    <property type="nucleotide sequence ID" value="NC_015589.1"/>
</dbReference>
<sequence>MKKNNLLVGLCYLLVGIICLIIALSYELEFANLLFGFAGGGICGGSVMIWKYYYWTKPENKVKYQEKLEDEAIHLKDERKTMLRDKSGRYAYIIGLAVISVSIVIFSILGSLNLITNSKLMILYLGGLLVFQYVIGLVIYNYLSEKY</sequence>
<name>F6DRV9_DESRL</name>